<dbReference type="InterPro" id="IPR014722">
    <property type="entry name" value="Rib_uL2_dom2"/>
</dbReference>
<evidence type="ECO:0000256" key="7">
    <source>
        <dbReference type="ARBA" id="ARBA00023278"/>
    </source>
</evidence>
<dbReference type="InterPro" id="IPR020599">
    <property type="entry name" value="Transl_elong_fac_P/YeiP"/>
</dbReference>
<dbReference type="HAMAP" id="MF_00141">
    <property type="entry name" value="EF_P"/>
    <property type="match status" value="1"/>
</dbReference>
<evidence type="ECO:0000256" key="3">
    <source>
        <dbReference type="ARBA" id="ARBA00009479"/>
    </source>
</evidence>
<dbReference type="EMBL" id="CP157743">
    <property type="protein sequence ID" value="XBS19079.1"/>
    <property type="molecule type" value="Genomic_DNA"/>
</dbReference>
<accession>A0AAU7NQ42</accession>
<keyword evidence="6" id="KW-0648">Protein biosynthesis</keyword>
<dbReference type="FunFam" id="2.40.50.140:FF:000009">
    <property type="entry name" value="Elongation factor P"/>
    <property type="match status" value="1"/>
</dbReference>
<gene>
    <name evidence="11" type="primary">yeiP</name>
    <name evidence="11" type="ORF">Q9L42_011935</name>
</gene>
<dbReference type="CDD" id="cd04470">
    <property type="entry name" value="S1_EF-P_repeat_1"/>
    <property type="match status" value="1"/>
</dbReference>
<dbReference type="InterPro" id="IPR013185">
    <property type="entry name" value="Transl_elong_KOW-like"/>
</dbReference>
<dbReference type="InterPro" id="IPR013852">
    <property type="entry name" value="Transl_elong_P/YeiP_CS"/>
</dbReference>
<evidence type="ECO:0000256" key="4">
    <source>
        <dbReference type="ARBA" id="ARBA00022490"/>
    </source>
</evidence>
<evidence type="ECO:0000256" key="8">
    <source>
        <dbReference type="HAMAP-Rule" id="MF_00646"/>
    </source>
</evidence>
<dbReference type="SUPFAM" id="SSF50104">
    <property type="entry name" value="Translation proteins SH3-like domain"/>
    <property type="match status" value="1"/>
</dbReference>
<dbReference type="Pfam" id="PF01132">
    <property type="entry name" value="EFP"/>
    <property type="match status" value="1"/>
</dbReference>
<evidence type="ECO:0000256" key="6">
    <source>
        <dbReference type="ARBA" id="ARBA00022917"/>
    </source>
</evidence>
<organism evidence="11 12">
    <name type="scientific">Methylomarinum roseum</name>
    <dbReference type="NCBI Taxonomy" id="3067653"/>
    <lineage>
        <taxon>Bacteria</taxon>
        <taxon>Pseudomonadati</taxon>
        <taxon>Pseudomonadota</taxon>
        <taxon>Gammaproteobacteria</taxon>
        <taxon>Methylococcales</taxon>
        <taxon>Methylococcaceae</taxon>
        <taxon>Methylomarinum</taxon>
    </lineage>
</organism>
<dbReference type="GO" id="GO:0043043">
    <property type="term" value="P:peptide biosynthetic process"/>
    <property type="evidence" value="ECO:0007669"/>
    <property type="project" value="InterPro"/>
</dbReference>
<dbReference type="PIRSF" id="PIRSF005901">
    <property type="entry name" value="EF-P"/>
    <property type="match status" value="1"/>
</dbReference>
<dbReference type="Pfam" id="PF09285">
    <property type="entry name" value="Elong-fact-P_C"/>
    <property type="match status" value="1"/>
</dbReference>
<dbReference type="InterPro" id="IPR011897">
    <property type="entry name" value="Transl_elong_p-like_YeiP"/>
</dbReference>
<comment type="similarity">
    <text evidence="3 8">Belongs to the elongation factor P family.</text>
</comment>
<evidence type="ECO:0000313" key="12">
    <source>
        <dbReference type="Proteomes" id="UP001225378"/>
    </source>
</evidence>
<dbReference type="InterPro" id="IPR012340">
    <property type="entry name" value="NA-bd_OB-fold"/>
</dbReference>
<dbReference type="Proteomes" id="UP001225378">
    <property type="component" value="Chromosome"/>
</dbReference>
<comment type="subcellular location">
    <subcellularLocation>
        <location evidence="1">Cytoplasm</location>
    </subcellularLocation>
</comment>
<name>A0AAU7NQ42_9GAMM</name>
<protein>
    <recommendedName>
        <fullName evidence="8">Elongation factor P-like protein</fullName>
    </recommendedName>
</protein>
<dbReference type="Gene3D" id="2.30.30.30">
    <property type="match status" value="1"/>
</dbReference>
<dbReference type="PROSITE" id="PS01275">
    <property type="entry name" value="EFP"/>
    <property type="match status" value="1"/>
</dbReference>
<evidence type="ECO:0000313" key="11">
    <source>
        <dbReference type="EMBL" id="XBS19079.1"/>
    </source>
</evidence>
<dbReference type="GO" id="GO:0005829">
    <property type="term" value="C:cytosol"/>
    <property type="evidence" value="ECO:0007669"/>
    <property type="project" value="UniProtKB-ARBA"/>
</dbReference>
<dbReference type="InterPro" id="IPR008991">
    <property type="entry name" value="Translation_prot_SH3-like_sf"/>
</dbReference>
<dbReference type="InterPro" id="IPR001059">
    <property type="entry name" value="Transl_elong_P/YeiP_cen"/>
</dbReference>
<sequence length="188" mass="20962">MPKASELKQSSAVEINGEPYAVKTIEVRNPTSRGASTLYKIRFAHMKTKQKLDETFKGDDFLKEADCSRVMVQYSYQDGDEYHFMNQETYDQYSLNAAELEGQLDYLTEGLEGIIMLLLDDAALGIELPTTITMEVVETPPAMKGASATNRTKPAKLTTGLEIQVPEYIETGEVIKINSDTGKFMSRA</sequence>
<keyword evidence="12" id="KW-1185">Reference proteome</keyword>
<dbReference type="PANTHER" id="PTHR30053:SF14">
    <property type="entry name" value="TRANSLATION ELONGATION FACTOR KOW-LIKE DOMAIN-CONTAINING PROTEIN"/>
    <property type="match status" value="1"/>
</dbReference>
<evidence type="ECO:0000259" key="10">
    <source>
        <dbReference type="SMART" id="SM01185"/>
    </source>
</evidence>
<dbReference type="Gene3D" id="2.40.50.140">
    <property type="entry name" value="Nucleic acid-binding proteins"/>
    <property type="match status" value="2"/>
</dbReference>
<proteinExistence type="inferred from homology"/>
<keyword evidence="5" id="KW-0251">Elongation factor</keyword>
<keyword evidence="4" id="KW-0963">Cytoplasm</keyword>
<evidence type="ECO:0000256" key="5">
    <source>
        <dbReference type="ARBA" id="ARBA00022768"/>
    </source>
</evidence>
<dbReference type="GO" id="GO:0003746">
    <property type="term" value="F:translation elongation factor activity"/>
    <property type="evidence" value="ECO:0007669"/>
    <property type="project" value="UniProtKB-UniRule"/>
</dbReference>
<keyword evidence="7" id="KW-0379">Hydroxylation</keyword>
<dbReference type="InterPro" id="IPR011768">
    <property type="entry name" value="Transl_elongation_fac_P"/>
</dbReference>
<dbReference type="HAMAP" id="MF_00646">
    <property type="entry name" value="EFP"/>
    <property type="match status" value="1"/>
</dbReference>
<evidence type="ECO:0000256" key="2">
    <source>
        <dbReference type="ARBA" id="ARBA00004815"/>
    </source>
</evidence>
<evidence type="ECO:0000256" key="1">
    <source>
        <dbReference type="ARBA" id="ARBA00004496"/>
    </source>
</evidence>
<feature type="domain" description="Translation elongation factor P/YeiP central" evidence="10">
    <location>
        <begin position="69"/>
        <end position="124"/>
    </location>
</feature>
<dbReference type="KEGG" id="mech:Q9L42_011935"/>
<reference evidence="11 12" key="1">
    <citation type="journal article" date="2024" name="Microbiology">
        <title>Methylomarinum rosea sp. nov., a novel halophilic methanotrophic bacterium from the hypersaline Lake Elton.</title>
        <authorList>
            <person name="Suleimanov R.Z."/>
            <person name="Oshkin I.Y."/>
            <person name="Danilova O.V."/>
            <person name="Suzina N.E."/>
            <person name="Dedysh S.N."/>
        </authorList>
    </citation>
    <scope>NUCLEOTIDE SEQUENCE [LARGE SCALE GENOMIC DNA]</scope>
    <source>
        <strain evidence="11 12">Ch1-1</strain>
    </source>
</reference>
<dbReference type="RefSeq" id="WP_305908177.1">
    <property type="nucleotide sequence ID" value="NZ_CP157743.1"/>
</dbReference>
<dbReference type="Pfam" id="PF08207">
    <property type="entry name" value="EFP_N"/>
    <property type="match status" value="1"/>
</dbReference>
<dbReference type="CDD" id="cd05794">
    <property type="entry name" value="S1_EF-P_repeat_2"/>
    <property type="match status" value="1"/>
</dbReference>
<dbReference type="PANTHER" id="PTHR30053">
    <property type="entry name" value="ELONGATION FACTOR P"/>
    <property type="match status" value="1"/>
</dbReference>
<feature type="domain" description="Elongation factor P C-terminal" evidence="9">
    <location>
        <begin position="132"/>
        <end position="187"/>
    </location>
</feature>
<dbReference type="SMART" id="SM00841">
    <property type="entry name" value="Elong-fact-P_C"/>
    <property type="match status" value="1"/>
</dbReference>
<comment type="pathway">
    <text evidence="2">Protein biosynthesis; polypeptide chain elongation.</text>
</comment>
<dbReference type="SMART" id="SM01185">
    <property type="entry name" value="EFP"/>
    <property type="match status" value="1"/>
</dbReference>
<evidence type="ECO:0000259" key="9">
    <source>
        <dbReference type="SMART" id="SM00841"/>
    </source>
</evidence>
<dbReference type="SUPFAM" id="SSF50249">
    <property type="entry name" value="Nucleic acid-binding proteins"/>
    <property type="match status" value="2"/>
</dbReference>
<dbReference type="InterPro" id="IPR015365">
    <property type="entry name" value="Elong-fact-P_C"/>
</dbReference>
<dbReference type="FunFam" id="2.40.50.140:FF:000004">
    <property type="entry name" value="Elongation factor P"/>
    <property type="match status" value="1"/>
</dbReference>
<dbReference type="NCBIfam" id="NF001810">
    <property type="entry name" value="PRK00529.1"/>
    <property type="match status" value="1"/>
</dbReference>
<dbReference type="AlphaFoldDB" id="A0AAU7NQ42"/>
<dbReference type="NCBIfam" id="NF003392">
    <property type="entry name" value="PRK04542.1"/>
    <property type="match status" value="1"/>
</dbReference>